<dbReference type="InterPro" id="IPR006735">
    <property type="entry name" value="Rtf2"/>
</dbReference>
<dbReference type="GO" id="GO:0005634">
    <property type="term" value="C:nucleus"/>
    <property type="evidence" value="ECO:0007669"/>
    <property type="project" value="TreeGrafter"/>
</dbReference>
<organism evidence="3 4">
    <name type="scientific">Capronia coronata CBS 617.96</name>
    <dbReference type="NCBI Taxonomy" id="1182541"/>
    <lineage>
        <taxon>Eukaryota</taxon>
        <taxon>Fungi</taxon>
        <taxon>Dikarya</taxon>
        <taxon>Ascomycota</taxon>
        <taxon>Pezizomycotina</taxon>
        <taxon>Eurotiomycetes</taxon>
        <taxon>Chaetothyriomycetidae</taxon>
        <taxon>Chaetothyriales</taxon>
        <taxon>Herpotrichiellaceae</taxon>
        <taxon>Capronia</taxon>
    </lineage>
</organism>
<proteinExistence type="inferred from homology"/>
<dbReference type="InterPro" id="IPR027799">
    <property type="entry name" value="Rtf2_RING-finger"/>
</dbReference>
<gene>
    <name evidence="3" type="ORF">A1O1_03370</name>
</gene>
<comment type="similarity">
    <text evidence="1">Belongs to the rtf2 family.</text>
</comment>
<keyword evidence="4" id="KW-1185">Reference proteome</keyword>
<feature type="compositionally biased region" description="Basic residues" evidence="2">
    <location>
        <begin position="196"/>
        <end position="207"/>
    </location>
</feature>
<feature type="region of interest" description="Disordered" evidence="2">
    <location>
        <begin position="1"/>
        <end position="32"/>
    </location>
</feature>
<dbReference type="RefSeq" id="XP_007722465.1">
    <property type="nucleotide sequence ID" value="XM_007724275.1"/>
</dbReference>
<feature type="compositionally biased region" description="Basic and acidic residues" evidence="2">
    <location>
        <begin position="10"/>
        <end position="19"/>
    </location>
</feature>
<dbReference type="Proteomes" id="UP000019484">
    <property type="component" value="Unassembled WGS sequence"/>
</dbReference>
<dbReference type="EMBL" id="AMWN01000003">
    <property type="protein sequence ID" value="EXJ90271.1"/>
    <property type="molecule type" value="Genomic_DNA"/>
</dbReference>
<dbReference type="STRING" id="1182541.W9YM02"/>
<comment type="caution">
    <text evidence="3">The sequence shown here is derived from an EMBL/GenBank/DDBJ whole genome shotgun (WGS) entry which is preliminary data.</text>
</comment>
<evidence type="ECO:0000313" key="4">
    <source>
        <dbReference type="Proteomes" id="UP000019484"/>
    </source>
</evidence>
<dbReference type="CDD" id="cd16653">
    <property type="entry name" value="RING-like_Rtf2"/>
    <property type="match status" value="1"/>
</dbReference>
<feature type="compositionally biased region" description="Polar residues" evidence="2">
    <location>
        <begin position="242"/>
        <end position="254"/>
    </location>
</feature>
<dbReference type="eggNOG" id="KOG3113">
    <property type="taxonomic scope" value="Eukaryota"/>
</dbReference>
<reference evidence="3 4" key="1">
    <citation type="submission" date="2013-03" db="EMBL/GenBank/DDBJ databases">
        <title>The Genome Sequence of Capronia coronata CBS 617.96.</title>
        <authorList>
            <consortium name="The Broad Institute Genomics Platform"/>
            <person name="Cuomo C."/>
            <person name="de Hoog S."/>
            <person name="Gorbushina A."/>
            <person name="Walker B."/>
            <person name="Young S.K."/>
            <person name="Zeng Q."/>
            <person name="Gargeya S."/>
            <person name="Fitzgerald M."/>
            <person name="Haas B."/>
            <person name="Abouelleil A."/>
            <person name="Allen A.W."/>
            <person name="Alvarado L."/>
            <person name="Arachchi H.M."/>
            <person name="Berlin A.M."/>
            <person name="Chapman S.B."/>
            <person name="Gainer-Dewar J."/>
            <person name="Goldberg J."/>
            <person name="Griggs A."/>
            <person name="Gujja S."/>
            <person name="Hansen M."/>
            <person name="Howarth C."/>
            <person name="Imamovic A."/>
            <person name="Ireland A."/>
            <person name="Larimer J."/>
            <person name="McCowan C."/>
            <person name="Murphy C."/>
            <person name="Pearson M."/>
            <person name="Poon T.W."/>
            <person name="Priest M."/>
            <person name="Roberts A."/>
            <person name="Saif S."/>
            <person name="Shea T."/>
            <person name="Sisk P."/>
            <person name="Sykes S."/>
            <person name="Wortman J."/>
            <person name="Nusbaum C."/>
            <person name="Birren B."/>
        </authorList>
    </citation>
    <scope>NUCLEOTIDE SEQUENCE [LARGE SCALE GENOMIC DNA]</scope>
    <source>
        <strain evidence="3 4">CBS 617.96</strain>
    </source>
</reference>
<name>W9YM02_9EURO</name>
<dbReference type="PANTHER" id="PTHR12775:SF0">
    <property type="entry name" value="REPLICATION TERMINATION FACTOR 2"/>
    <property type="match status" value="1"/>
</dbReference>
<dbReference type="AlphaFoldDB" id="W9YM02"/>
<dbReference type="GeneID" id="19158264"/>
<accession>W9YM02</accession>
<dbReference type="HOGENOM" id="CLU_048955_3_0_1"/>
<dbReference type="SUPFAM" id="SSF57850">
    <property type="entry name" value="RING/U-box"/>
    <property type="match status" value="1"/>
</dbReference>
<dbReference type="Pfam" id="PF04641">
    <property type="entry name" value="Rtf2"/>
    <property type="match status" value="1"/>
</dbReference>
<feature type="region of interest" description="Disordered" evidence="2">
    <location>
        <begin position="196"/>
        <end position="256"/>
    </location>
</feature>
<evidence type="ECO:0000256" key="1">
    <source>
        <dbReference type="ARBA" id="ARBA00009885"/>
    </source>
</evidence>
<evidence type="ECO:0000256" key="2">
    <source>
        <dbReference type="SAM" id="MobiDB-lite"/>
    </source>
</evidence>
<evidence type="ECO:0000313" key="3">
    <source>
        <dbReference type="EMBL" id="EXJ90271.1"/>
    </source>
</evidence>
<sequence length="320" mass="35159">MGNDGGSIPTRRELVKEAARNPTATELKDKQKEHLAHRWSTCPVSHKPLVKPIVSDYTGELYNKDAIIQFLLPAEASSVDKDEYEKFIQGRIKSLKDVVEVHFEEEHDENAKTSKWICPVTSKELGPNVKAVYLVPCGHAFSQEAINAVKGDGKCVQCGATYEERDVIPILPSTEKDKALVIERMNTLKSLGLTHSLKKASGSKKRKANGELKPGSADEPRKHAKGNTVDGHSIVKPHNGDGTANPQSGSSAPRMSTGIKDAATASLTARVLEEEAARKRQRQHNDNISSLYSKTSDKSKAKNRDFMTRGFSIPTDARHK</sequence>
<feature type="region of interest" description="Disordered" evidence="2">
    <location>
        <begin position="270"/>
        <end position="320"/>
    </location>
</feature>
<protein>
    <submittedName>
        <fullName evidence="3">Uncharacterized protein</fullName>
    </submittedName>
</protein>
<dbReference type="GO" id="GO:0006274">
    <property type="term" value="P:DNA replication termination"/>
    <property type="evidence" value="ECO:0007669"/>
    <property type="project" value="TreeGrafter"/>
</dbReference>
<dbReference type="OrthoDB" id="247013at2759"/>
<feature type="compositionally biased region" description="Basic and acidic residues" evidence="2">
    <location>
        <begin position="295"/>
        <end position="307"/>
    </location>
</feature>
<dbReference type="PANTHER" id="PTHR12775">
    <property type="entry name" value="PROTEIN C20ORF43 HOMOLOG"/>
    <property type="match status" value="1"/>
</dbReference>